<evidence type="ECO:0000313" key="1">
    <source>
        <dbReference type="EMBL" id="QZD89438.1"/>
    </source>
</evidence>
<name>A0ABX8ZK95_9SPHN</name>
<reference evidence="1 2" key="1">
    <citation type="submission" date="2021-08" db="EMBL/GenBank/DDBJ databases">
        <title>Comparative Genomics Analysis of the Genus Qipengyuania Reveals Extensive Genetic Diversity and Metabolic Versatility, Including the Description of Fifteen Novel Species.</title>
        <authorList>
            <person name="Liu Y."/>
        </authorList>
    </citation>
    <scope>NUCLEOTIDE SEQUENCE [LARGE SCALE GENOMIC DNA]</scope>
    <source>
        <strain evidence="1 2">1NDH13</strain>
    </source>
</reference>
<keyword evidence="2" id="KW-1185">Reference proteome</keyword>
<dbReference type="EMBL" id="CP081295">
    <property type="protein sequence ID" value="QZD89438.1"/>
    <property type="molecule type" value="Genomic_DNA"/>
</dbReference>
<accession>A0ABX8ZK95</accession>
<sequence length="163" mass="18346">MPAPEDEEEIIRQRAAEANYPLDEEGLFSNLVQTFATRSRQAKLPGFNEVWVERDFGRNWINVGSSEPVDRSAYLAMAAPKLRPQIRFRHTAFDRAGTDAAIARLVEAYGDDLGICMMLYEHQSDWFVVAMEDSADEAAIRAVTPADLLPIIRFERGTCPVLV</sequence>
<organism evidence="1 2">
    <name type="scientific">Qipengyuania aurantiaca</name>
    <dbReference type="NCBI Taxonomy" id="2867233"/>
    <lineage>
        <taxon>Bacteria</taxon>
        <taxon>Pseudomonadati</taxon>
        <taxon>Pseudomonadota</taxon>
        <taxon>Alphaproteobacteria</taxon>
        <taxon>Sphingomonadales</taxon>
        <taxon>Erythrobacteraceae</taxon>
        <taxon>Qipengyuania</taxon>
    </lineage>
</organism>
<evidence type="ECO:0000313" key="2">
    <source>
        <dbReference type="Proteomes" id="UP000824281"/>
    </source>
</evidence>
<gene>
    <name evidence="1" type="ORF">K3148_11545</name>
</gene>
<protein>
    <submittedName>
        <fullName evidence="1">Uncharacterized protein</fullName>
    </submittedName>
</protein>
<dbReference type="RefSeq" id="WP_221424921.1">
    <property type="nucleotide sequence ID" value="NZ_CP081295.1"/>
</dbReference>
<proteinExistence type="predicted"/>
<dbReference type="Proteomes" id="UP000824281">
    <property type="component" value="Chromosome"/>
</dbReference>